<dbReference type="SUPFAM" id="SSF53756">
    <property type="entry name" value="UDP-Glycosyltransferase/glycogen phosphorylase"/>
    <property type="match status" value="1"/>
</dbReference>
<name>A0ABS5E480_9PROT</name>
<keyword evidence="3 5" id="KW-0808">Transferase</keyword>
<keyword evidence="6" id="KW-1185">Reference proteome</keyword>
<protein>
    <submittedName>
        <fullName evidence="5">Glycosyltransferase</fullName>
        <ecNumber evidence="5">2.4.-.-</ecNumber>
    </submittedName>
</protein>
<dbReference type="Proteomes" id="UP000677812">
    <property type="component" value="Unassembled WGS sequence"/>
</dbReference>
<dbReference type="Gene3D" id="3.90.550.10">
    <property type="entry name" value="Spore Coat Polysaccharide Biosynthesis Protein SpsA, Chain A"/>
    <property type="match status" value="1"/>
</dbReference>
<sequence length="989" mass="109618">MSDDSKVVTETDRAGSGYAGYGNVITEADRVLWRKVYEERAQEAFQRGERALEQNDVLAARFWLERAGRMARVSPNITWALALVDMRMGHFDDALHKMSDLQEQFRLREAAFLAVVCLVRLQRWDEALQRLHHALSASVIMPDLHAIADHVVQVAQKPGWCFASNAGHVHVVAEGRVTVALDGERVSVGLSGQHQLPDGWGKARQITVKVRGRHVVGSPIDVAALTRFESLLTADADGLCGWAWFPAEPEHDPQLRLWDDTVCSATENALTIESDVPLARPRAFRVPLPSGGEGAATLLAVYDDHGRPLTGAPIRADIGMLLSGKVEALLPDMRPYPVNTLAYSAGKKTVAAAQGCCVVIPVYRDYRITRDCLESVLATIPAHTRVIVVDDATPEKKLALALDAYAAQGRIELVRLKQNRGFPVAVNMGLARAVGFDVVLLNSDTVVPPGWLERLVRRLRVPGVGTVTPFSNDASIFSYPSVEERNPVPSIREALRYDRLCQDLFHDEVVAESAPTANGFCMAISAGCLQEVGFLREDVFSQGYGEENDFCLRAHRLGFTHHIAPDVYVLHRGSVSFGAGKRWLMARNLEILNGLHPGYDACVAEFQKRDPFRVLRRRLDQVRLRRDVTAKGPAVAMIVHAGGGGVERVVRERAAAFERQGRAAYVLRPVEKGCHVTRPDAGENKKKVEPFNFVFDLPDEESALVAALSALGIQHIEWHQLIGHAECIRTLHQALGVPYDVFVHDHVWFCPRVSLLDGHGRYCGEPDVSGCEQCVSRWGDVLNDGLSIKARIARSQCEFSEARRCITPSRDTAQRFRRHFPVTAFEVEELEADDFPTPLGQRSGAVTVQGRPLRLCVLGGIGQWKGYHVLLSMARDIRTHSLPVEIILVGHTPNDNELMDAGVIVTGEYKEGEAFKLIEKYNPDVGFIPSIAPETWCYALSIIWKAGLEVMCFDIGAQAERVKERDGIILPLGASSLQLLRFILLRWYR</sequence>
<comment type="caution">
    <text evidence="5">The sequence shown here is derived from an EMBL/GenBank/DDBJ whole genome shotgun (WGS) entry which is preliminary data.</text>
</comment>
<accession>A0ABS5E480</accession>
<gene>
    <name evidence="5" type="ORF">KB213_01370</name>
</gene>
<dbReference type="Gene3D" id="3.40.50.2000">
    <property type="entry name" value="Glycogen Phosphorylase B"/>
    <property type="match status" value="1"/>
</dbReference>
<dbReference type="InterPro" id="IPR029044">
    <property type="entry name" value="Nucleotide-diphossugar_trans"/>
</dbReference>
<evidence type="ECO:0000259" key="4">
    <source>
        <dbReference type="Pfam" id="PF00535"/>
    </source>
</evidence>
<evidence type="ECO:0000256" key="2">
    <source>
        <dbReference type="ARBA" id="ARBA00022676"/>
    </source>
</evidence>
<feature type="domain" description="Glycosyltransferase 2-like" evidence="4">
    <location>
        <begin position="357"/>
        <end position="469"/>
    </location>
</feature>
<dbReference type="GO" id="GO:0016757">
    <property type="term" value="F:glycosyltransferase activity"/>
    <property type="evidence" value="ECO:0007669"/>
    <property type="project" value="UniProtKB-KW"/>
</dbReference>
<dbReference type="EC" id="2.4.-.-" evidence="5"/>
<dbReference type="EMBL" id="JAGRQH010000001">
    <property type="protein sequence ID" value="MBR0558712.1"/>
    <property type="molecule type" value="Genomic_DNA"/>
</dbReference>
<dbReference type="SUPFAM" id="SSF48452">
    <property type="entry name" value="TPR-like"/>
    <property type="match status" value="1"/>
</dbReference>
<comment type="similarity">
    <text evidence="1">Belongs to the glycosyltransferase 2 family.</text>
</comment>
<organism evidence="5 6">
    <name type="scientific">Neokomagataea anthophila</name>
    <dbReference type="NCBI Taxonomy" id="2826925"/>
    <lineage>
        <taxon>Bacteria</taxon>
        <taxon>Pseudomonadati</taxon>
        <taxon>Pseudomonadota</taxon>
        <taxon>Alphaproteobacteria</taxon>
        <taxon>Acetobacterales</taxon>
        <taxon>Acetobacteraceae</taxon>
        <taxon>Neokomagataea</taxon>
    </lineage>
</organism>
<evidence type="ECO:0000313" key="5">
    <source>
        <dbReference type="EMBL" id="MBR0558712.1"/>
    </source>
</evidence>
<dbReference type="PANTHER" id="PTHR43179">
    <property type="entry name" value="RHAMNOSYLTRANSFERASE WBBL"/>
    <property type="match status" value="1"/>
</dbReference>
<evidence type="ECO:0000313" key="6">
    <source>
        <dbReference type="Proteomes" id="UP000677812"/>
    </source>
</evidence>
<evidence type="ECO:0000256" key="1">
    <source>
        <dbReference type="ARBA" id="ARBA00006739"/>
    </source>
</evidence>
<evidence type="ECO:0000256" key="3">
    <source>
        <dbReference type="ARBA" id="ARBA00022679"/>
    </source>
</evidence>
<dbReference type="Pfam" id="PF00535">
    <property type="entry name" value="Glycos_transf_2"/>
    <property type="match status" value="1"/>
</dbReference>
<dbReference type="PANTHER" id="PTHR43179:SF12">
    <property type="entry name" value="GALACTOFURANOSYLTRANSFERASE GLFT2"/>
    <property type="match status" value="1"/>
</dbReference>
<reference evidence="5 6" key="1">
    <citation type="submission" date="2021-04" db="EMBL/GenBank/DDBJ databases">
        <title>The complete genome sequence of Neokomagataea sp. TBRC 2177.</title>
        <authorList>
            <person name="Charoenyingcharoen P."/>
            <person name="Yukphan P."/>
        </authorList>
    </citation>
    <scope>NUCLEOTIDE SEQUENCE [LARGE SCALE GENOMIC DNA]</scope>
    <source>
        <strain evidence="5 6">TBRC 2177</strain>
    </source>
</reference>
<dbReference type="SUPFAM" id="SSF53448">
    <property type="entry name" value="Nucleotide-diphospho-sugar transferases"/>
    <property type="match status" value="1"/>
</dbReference>
<keyword evidence="2 5" id="KW-0328">Glycosyltransferase</keyword>
<proteinExistence type="inferred from homology"/>
<dbReference type="Gene3D" id="1.25.40.10">
    <property type="entry name" value="Tetratricopeptide repeat domain"/>
    <property type="match status" value="1"/>
</dbReference>
<dbReference type="InterPro" id="IPR001173">
    <property type="entry name" value="Glyco_trans_2-like"/>
</dbReference>
<dbReference type="InterPro" id="IPR011990">
    <property type="entry name" value="TPR-like_helical_dom_sf"/>
</dbReference>